<dbReference type="Proteomes" id="UP000729402">
    <property type="component" value="Unassembled WGS sequence"/>
</dbReference>
<feature type="region of interest" description="Disordered" evidence="9">
    <location>
        <begin position="1"/>
        <end position="143"/>
    </location>
</feature>
<evidence type="ECO:0008006" key="12">
    <source>
        <dbReference type="Google" id="ProtNLM"/>
    </source>
</evidence>
<name>A0A8J5TIE0_ZIZPA</name>
<evidence type="ECO:0000256" key="8">
    <source>
        <dbReference type="ARBA" id="ARBA00023136"/>
    </source>
</evidence>
<feature type="compositionally biased region" description="Low complexity" evidence="9">
    <location>
        <begin position="71"/>
        <end position="80"/>
    </location>
</feature>
<dbReference type="PANTHER" id="PTHR13890:SF2">
    <property type="entry name" value="MAGNESIUM TRANSPORTER MRS2-4-RELATED"/>
    <property type="match status" value="1"/>
</dbReference>
<evidence type="ECO:0000313" key="10">
    <source>
        <dbReference type="EMBL" id="KAG8083919.1"/>
    </source>
</evidence>
<dbReference type="Pfam" id="PF22099">
    <property type="entry name" value="MRS2-like"/>
    <property type="match status" value="1"/>
</dbReference>
<comment type="similarity">
    <text evidence="2">Belongs to the CorA metal ion transporter (MIT) (TC 1.A.35.5) family.</text>
</comment>
<evidence type="ECO:0000256" key="7">
    <source>
        <dbReference type="ARBA" id="ARBA00023065"/>
    </source>
</evidence>
<accession>A0A8J5TIE0</accession>
<keyword evidence="5" id="KW-0460">Magnesium</keyword>
<gene>
    <name evidence="10" type="ORF">GUJ93_ZPchr0010g8019</name>
</gene>
<feature type="compositionally biased region" description="Pro residues" evidence="9">
    <location>
        <begin position="92"/>
        <end position="123"/>
    </location>
</feature>
<evidence type="ECO:0000313" key="11">
    <source>
        <dbReference type="Proteomes" id="UP000729402"/>
    </source>
</evidence>
<dbReference type="OrthoDB" id="10251508at2759"/>
<keyword evidence="3" id="KW-0813">Transport</keyword>
<dbReference type="AlphaFoldDB" id="A0A8J5TIE0"/>
<keyword evidence="8" id="KW-0472">Membrane</keyword>
<reference evidence="10" key="2">
    <citation type="submission" date="2021-02" db="EMBL/GenBank/DDBJ databases">
        <authorList>
            <person name="Kimball J.A."/>
            <person name="Haas M.W."/>
            <person name="Macchietto M."/>
            <person name="Kono T."/>
            <person name="Duquette J."/>
            <person name="Shao M."/>
        </authorList>
    </citation>
    <scope>NUCLEOTIDE SEQUENCE</scope>
    <source>
        <tissue evidence="10">Fresh leaf tissue</tissue>
    </source>
</reference>
<keyword evidence="11" id="KW-1185">Reference proteome</keyword>
<evidence type="ECO:0000256" key="4">
    <source>
        <dbReference type="ARBA" id="ARBA00022692"/>
    </source>
</evidence>
<evidence type="ECO:0000256" key="9">
    <source>
        <dbReference type="SAM" id="MobiDB-lite"/>
    </source>
</evidence>
<evidence type="ECO:0000256" key="2">
    <source>
        <dbReference type="ARBA" id="ARBA00007535"/>
    </source>
</evidence>
<keyword evidence="6" id="KW-1133">Transmembrane helix</keyword>
<dbReference type="EMBL" id="JAAALK010000082">
    <property type="protein sequence ID" value="KAG8083919.1"/>
    <property type="molecule type" value="Genomic_DNA"/>
</dbReference>
<dbReference type="GO" id="GO:0016020">
    <property type="term" value="C:membrane"/>
    <property type="evidence" value="ECO:0007669"/>
    <property type="project" value="UniProtKB-SubCell"/>
</dbReference>
<evidence type="ECO:0000256" key="3">
    <source>
        <dbReference type="ARBA" id="ARBA00022448"/>
    </source>
</evidence>
<keyword evidence="7" id="KW-0406">Ion transport</keyword>
<dbReference type="PANTHER" id="PTHR13890">
    <property type="entry name" value="RNA SPLICING PROTEIN MRS2, MITOCHONDRIAL"/>
    <property type="match status" value="1"/>
</dbReference>
<organism evidence="10 11">
    <name type="scientific">Zizania palustris</name>
    <name type="common">Northern wild rice</name>
    <dbReference type="NCBI Taxonomy" id="103762"/>
    <lineage>
        <taxon>Eukaryota</taxon>
        <taxon>Viridiplantae</taxon>
        <taxon>Streptophyta</taxon>
        <taxon>Embryophyta</taxon>
        <taxon>Tracheophyta</taxon>
        <taxon>Spermatophyta</taxon>
        <taxon>Magnoliopsida</taxon>
        <taxon>Liliopsida</taxon>
        <taxon>Poales</taxon>
        <taxon>Poaceae</taxon>
        <taxon>BOP clade</taxon>
        <taxon>Oryzoideae</taxon>
        <taxon>Oryzeae</taxon>
        <taxon>Zizaniinae</taxon>
        <taxon>Zizania</taxon>
    </lineage>
</organism>
<feature type="compositionally biased region" description="Low complexity" evidence="9">
    <location>
        <begin position="8"/>
        <end position="18"/>
    </location>
</feature>
<keyword evidence="4" id="KW-0812">Transmembrane</keyword>
<dbReference type="FunFam" id="2.40.128.330:FF:000001">
    <property type="entry name" value="Magnesium transporter MRS2-1"/>
    <property type="match status" value="1"/>
</dbReference>
<reference evidence="10" key="1">
    <citation type="journal article" date="2021" name="bioRxiv">
        <title>Whole Genome Assembly and Annotation of Northern Wild Rice, Zizania palustris L., Supports a Whole Genome Duplication in the Zizania Genus.</title>
        <authorList>
            <person name="Haas M."/>
            <person name="Kono T."/>
            <person name="Macchietto M."/>
            <person name="Millas R."/>
            <person name="McGilp L."/>
            <person name="Shao M."/>
            <person name="Duquette J."/>
            <person name="Hirsch C.N."/>
            <person name="Kimball J."/>
        </authorList>
    </citation>
    <scope>NUCLEOTIDE SEQUENCE</scope>
    <source>
        <tissue evidence="10">Fresh leaf tissue</tissue>
    </source>
</reference>
<proteinExistence type="inferred from homology"/>
<dbReference type="InterPro" id="IPR039204">
    <property type="entry name" value="MRS2-like"/>
</dbReference>
<evidence type="ECO:0000256" key="1">
    <source>
        <dbReference type="ARBA" id="ARBA00004141"/>
    </source>
</evidence>
<protein>
    <recommendedName>
        <fullName evidence="12">Magnesium transporter</fullName>
    </recommendedName>
</protein>
<sequence>MRWEARLRAALRPGPARKAALDAGRRTRPPLLTRVLSSPPPSCCSHRATTSAAPSAAMGRRSSGRKLPFFTSNASSSSSSKRTRSARRLPSLPKPRSPTPPSPSPASPSTPPPATSHPSPLRPPLEVAPAAAGGGSGKVGKKKAGARLWMRFDRRGVSETVHLDKGSIIRRAGLPPRDLRILGPVFSESSNILAREKAMVINLEFIRAIVTSDEILLLEPLALNVLPFVDQLTRHLSLKSLVGGDGQHGGDGRGEKQDYSPRDQMCLNEATGAEHELPFEFQVLELALETVCSSFDINVSDLERRASPVLEELTKNVSKKNLDRVRTLKSDLTRPEPRPAIDCKYQLRSKDLPNLSESSSGDNLVSDDLGSPIAAMTSTSITGSGTSIEDTLAAIMWCLEAMVVQL</sequence>
<comment type="caution">
    <text evidence="10">The sequence shown here is derived from an EMBL/GenBank/DDBJ whole genome shotgun (WGS) entry which is preliminary data.</text>
</comment>
<comment type="subcellular location">
    <subcellularLocation>
        <location evidence="1">Membrane</location>
        <topology evidence="1">Multi-pass membrane protein</topology>
    </subcellularLocation>
</comment>
<evidence type="ECO:0000256" key="6">
    <source>
        <dbReference type="ARBA" id="ARBA00022989"/>
    </source>
</evidence>
<dbReference type="GO" id="GO:0015095">
    <property type="term" value="F:magnesium ion transmembrane transporter activity"/>
    <property type="evidence" value="ECO:0007669"/>
    <property type="project" value="TreeGrafter"/>
</dbReference>
<evidence type="ECO:0000256" key="5">
    <source>
        <dbReference type="ARBA" id="ARBA00022842"/>
    </source>
</evidence>